<dbReference type="Gene3D" id="2.70.40.10">
    <property type="match status" value="1"/>
</dbReference>
<dbReference type="EMBL" id="CP000527">
    <property type="protein sequence ID" value="ABM27934.1"/>
    <property type="molecule type" value="Genomic_DNA"/>
</dbReference>
<accession>A0A0H3A6J7</accession>
<evidence type="ECO:0000256" key="5">
    <source>
        <dbReference type="ARBA" id="ARBA00047686"/>
    </source>
</evidence>
<dbReference type="PANTHER" id="PTHR11241:SF0">
    <property type="entry name" value="DEOXYURIDINE 5'-TRIPHOSPHATE NUCLEOTIDOHYDROLASE"/>
    <property type="match status" value="1"/>
</dbReference>
<keyword evidence="3 7" id="KW-0378">Hydrolase</keyword>
<sequence>MTSPCQNVLSPSMPGVRVLYLRDARALYTADAESGSGLAYATPGSAGLDLRACFDAAEVTLLPGERFMVPSGVAVEPLVQGMAGFVYSRSGLGARMGLTVSQGVGVIDPDYRGEIIVSLLNTSREPRRLRRGERMAQLVFQPFCRVALEEVASLGETDRGAGGFGHTGRI</sequence>
<dbReference type="CDD" id="cd07557">
    <property type="entry name" value="trimeric_dUTPase"/>
    <property type="match status" value="1"/>
</dbReference>
<dbReference type="SUPFAM" id="SSF51283">
    <property type="entry name" value="dUTPase-like"/>
    <property type="match status" value="1"/>
</dbReference>
<protein>
    <recommendedName>
        <fullName evidence="2">dUTP diphosphatase</fullName>
        <ecNumber evidence="2">3.6.1.23</ecNumber>
    </recommendedName>
</protein>
<keyword evidence="4" id="KW-0546">Nucleotide metabolism</keyword>
<dbReference type="NCBIfam" id="TIGR00576">
    <property type="entry name" value="dut"/>
    <property type="match status" value="1"/>
</dbReference>
<evidence type="ECO:0000256" key="2">
    <source>
        <dbReference type="ARBA" id="ARBA00012379"/>
    </source>
</evidence>
<dbReference type="GO" id="GO:0000287">
    <property type="term" value="F:magnesium ion binding"/>
    <property type="evidence" value="ECO:0007669"/>
    <property type="project" value="InterPro"/>
</dbReference>
<evidence type="ECO:0000256" key="1">
    <source>
        <dbReference type="ARBA" id="ARBA00006581"/>
    </source>
</evidence>
<dbReference type="PANTHER" id="PTHR11241">
    <property type="entry name" value="DEOXYURIDINE 5'-TRIPHOSPHATE NUCLEOTIDOHYDROLASE"/>
    <property type="match status" value="1"/>
</dbReference>
<evidence type="ECO:0000313" key="7">
    <source>
        <dbReference type="EMBL" id="ABM27934.1"/>
    </source>
</evidence>
<dbReference type="InterPro" id="IPR008181">
    <property type="entry name" value="dUTPase"/>
</dbReference>
<dbReference type="GO" id="GO:0004170">
    <property type="term" value="F:dUTP diphosphatase activity"/>
    <property type="evidence" value="ECO:0007669"/>
    <property type="project" value="UniProtKB-EC"/>
</dbReference>
<dbReference type="InterPro" id="IPR033704">
    <property type="entry name" value="dUTPase_trimeric"/>
</dbReference>
<dbReference type="KEGG" id="dvl:Dvul_0913"/>
<dbReference type="GO" id="GO:0046081">
    <property type="term" value="P:dUTP catabolic process"/>
    <property type="evidence" value="ECO:0007669"/>
    <property type="project" value="InterPro"/>
</dbReference>
<name>A0A0H3A6J7_NITV4</name>
<dbReference type="AlphaFoldDB" id="A0A0H3A6J7"/>
<gene>
    <name evidence="7" type="ordered locus">Dvul_0913</name>
</gene>
<dbReference type="InterPro" id="IPR036157">
    <property type="entry name" value="dUTPase-like_sf"/>
</dbReference>
<dbReference type="Proteomes" id="UP000009173">
    <property type="component" value="Chromosome"/>
</dbReference>
<dbReference type="InterPro" id="IPR029054">
    <property type="entry name" value="dUTPase-like"/>
</dbReference>
<organism evidence="7 8">
    <name type="scientific">Nitratidesulfovibrio vulgaris (strain DP4)</name>
    <name type="common">Desulfovibrio vulgaris</name>
    <dbReference type="NCBI Taxonomy" id="391774"/>
    <lineage>
        <taxon>Bacteria</taxon>
        <taxon>Pseudomonadati</taxon>
        <taxon>Thermodesulfobacteriota</taxon>
        <taxon>Desulfovibrionia</taxon>
        <taxon>Desulfovibrionales</taxon>
        <taxon>Desulfovibrionaceae</taxon>
        <taxon>Nitratidesulfovibrio</taxon>
    </lineage>
</organism>
<comment type="similarity">
    <text evidence="1">Belongs to the dUTPase family.</text>
</comment>
<evidence type="ECO:0000256" key="4">
    <source>
        <dbReference type="ARBA" id="ARBA00023080"/>
    </source>
</evidence>
<evidence type="ECO:0000313" key="8">
    <source>
        <dbReference type="Proteomes" id="UP000009173"/>
    </source>
</evidence>
<feature type="domain" description="dUTPase-like" evidence="6">
    <location>
        <begin position="39"/>
        <end position="168"/>
    </location>
</feature>
<dbReference type="NCBIfam" id="NF001862">
    <property type="entry name" value="PRK00601.1"/>
    <property type="match status" value="1"/>
</dbReference>
<reference evidence="8" key="1">
    <citation type="journal article" date="2009" name="Environ. Microbiol.">
        <title>Contribution of mobile genetic elements to Desulfovibrio vulgaris genome plasticity.</title>
        <authorList>
            <person name="Walker C.B."/>
            <person name="Stolyar S."/>
            <person name="Chivian D."/>
            <person name="Pinel N."/>
            <person name="Gabster J.A."/>
            <person name="Dehal P.S."/>
            <person name="He Z."/>
            <person name="Yang Z.K."/>
            <person name="Yen H.C."/>
            <person name="Zhou J."/>
            <person name="Wall J.D."/>
            <person name="Hazen T.C."/>
            <person name="Arkin A.P."/>
            <person name="Stahl D.A."/>
        </authorList>
    </citation>
    <scope>NUCLEOTIDE SEQUENCE [LARGE SCALE GENOMIC DNA]</scope>
    <source>
        <strain evidence="8">DP4</strain>
    </source>
</reference>
<dbReference type="Pfam" id="PF00692">
    <property type="entry name" value="dUTPase"/>
    <property type="match status" value="1"/>
</dbReference>
<evidence type="ECO:0000259" key="6">
    <source>
        <dbReference type="Pfam" id="PF00692"/>
    </source>
</evidence>
<dbReference type="GO" id="GO:0006226">
    <property type="term" value="P:dUMP biosynthetic process"/>
    <property type="evidence" value="ECO:0007669"/>
    <property type="project" value="InterPro"/>
</dbReference>
<comment type="catalytic activity">
    <reaction evidence="5">
        <text>dUTP + H2O = dUMP + diphosphate + H(+)</text>
        <dbReference type="Rhea" id="RHEA:10248"/>
        <dbReference type="ChEBI" id="CHEBI:15377"/>
        <dbReference type="ChEBI" id="CHEBI:15378"/>
        <dbReference type="ChEBI" id="CHEBI:33019"/>
        <dbReference type="ChEBI" id="CHEBI:61555"/>
        <dbReference type="ChEBI" id="CHEBI:246422"/>
        <dbReference type="EC" id="3.6.1.23"/>
    </reaction>
</comment>
<dbReference type="EC" id="3.6.1.23" evidence="2"/>
<evidence type="ECO:0000256" key="3">
    <source>
        <dbReference type="ARBA" id="ARBA00022801"/>
    </source>
</evidence>
<dbReference type="RefSeq" id="WP_011791926.1">
    <property type="nucleotide sequence ID" value="NC_008751.1"/>
</dbReference>
<dbReference type="HOGENOM" id="CLU_068508_1_1_7"/>
<proteinExistence type="inferred from homology"/>